<dbReference type="InterPro" id="IPR003661">
    <property type="entry name" value="HisK_dim/P_dom"/>
</dbReference>
<evidence type="ECO:0000313" key="18">
    <source>
        <dbReference type="Proteomes" id="UP000287527"/>
    </source>
</evidence>
<dbReference type="Gene3D" id="3.30.565.10">
    <property type="entry name" value="Histidine kinase-like ATPase, C-terminal domain"/>
    <property type="match status" value="1"/>
</dbReference>
<dbReference type="Pfam" id="PF00512">
    <property type="entry name" value="HisKA"/>
    <property type="match status" value="1"/>
</dbReference>
<accession>A0A444GN03</accession>
<sequence>MQIKKKITITYVALSSVSTLALCIVVFFLFKQNNQYYFLKRLEDRAKIASSIYSQKDPVKAEYYQNLKTNGLEELVDEKDYVLKINGENTFEYNTELQLPPEFYTEVMKNGYAWVMQDEHKYYYAQLFNESGLNYMVIVTAKDRRGNTSLIYISRILAIGGLAFVIIAYFFGRFLAIRVINPVSRITKEVKRISASNLHNRLLEPEEGGDDEIVDLTKTFNNMLDRLETSFEIQANFINNASHELKTPITTIIAETEITLLKEREPSEYMSSLENINKQASRLATLTESLLKLTLTGYDGQKQVQDIVRIDDLVMDVKCNLDKLYPENRVNINLNKIPEDDSLLVLPCNRALLELAVGNIITNGVKYSDNDEVFVNLSADANTIKIIITDIGIGIPPEDVPYLYEPFFRGKKAASKYVGYGLGLPLAMKIIRIHNGDLIIQSEPDKGTVVTIVFNRSNIKNSNVKS</sequence>
<evidence type="ECO:0000259" key="16">
    <source>
        <dbReference type="PROSITE" id="PS50885"/>
    </source>
</evidence>
<dbReference type="PRINTS" id="PR00344">
    <property type="entry name" value="BCTRLSENSOR"/>
</dbReference>
<keyword evidence="13 14" id="KW-0472">Membrane</keyword>
<dbReference type="PROSITE" id="PS50885">
    <property type="entry name" value="HAMP"/>
    <property type="match status" value="1"/>
</dbReference>
<comment type="caution">
    <text evidence="17">The sequence shown here is derived from an EMBL/GenBank/DDBJ whole genome shotgun (WGS) entry which is preliminary data.</text>
</comment>
<keyword evidence="11 14" id="KW-1133">Transmembrane helix</keyword>
<evidence type="ECO:0000256" key="13">
    <source>
        <dbReference type="ARBA" id="ARBA00023136"/>
    </source>
</evidence>
<dbReference type="PANTHER" id="PTHR45528">
    <property type="entry name" value="SENSOR HISTIDINE KINASE CPXA"/>
    <property type="match status" value="1"/>
</dbReference>
<evidence type="ECO:0000256" key="12">
    <source>
        <dbReference type="ARBA" id="ARBA00023012"/>
    </source>
</evidence>
<dbReference type="OrthoDB" id="594725at2"/>
<dbReference type="SMART" id="SM00388">
    <property type="entry name" value="HisKA"/>
    <property type="match status" value="1"/>
</dbReference>
<dbReference type="InterPro" id="IPR036890">
    <property type="entry name" value="HATPase_C_sf"/>
</dbReference>
<keyword evidence="12" id="KW-0902">Two-component regulatory system</keyword>
<evidence type="ECO:0000256" key="2">
    <source>
        <dbReference type="ARBA" id="ARBA00004651"/>
    </source>
</evidence>
<keyword evidence="5" id="KW-0597">Phosphoprotein</keyword>
<dbReference type="PROSITE" id="PS50109">
    <property type="entry name" value="HIS_KIN"/>
    <property type="match status" value="1"/>
</dbReference>
<dbReference type="Pfam" id="PF00672">
    <property type="entry name" value="HAMP"/>
    <property type="match status" value="1"/>
</dbReference>
<keyword evidence="7 14" id="KW-0812">Transmembrane</keyword>
<proteinExistence type="predicted"/>
<dbReference type="RefSeq" id="WP_128390909.1">
    <property type="nucleotide sequence ID" value="NZ_SBII01000012.1"/>
</dbReference>
<evidence type="ECO:0000256" key="6">
    <source>
        <dbReference type="ARBA" id="ARBA00022679"/>
    </source>
</evidence>
<evidence type="ECO:0000256" key="10">
    <source>
        <dbReference type="ARBA" id="ARBA00022840"/>
    </source>
</evidence>
<dbReference type="InterPro" id="IPR050398">
    <property type="entry name" value="HssS/ArlS-like"/>
</dbReference>
<keyword evidence="6" id="KW-0808">Transferase</keyword>
<dbReference type="SUPFAM" id="SSF55874">
    <property type="entry name" value="ATPase domain of HSP90 chaperone/DNA topoisomerase II/histidine kinase"/>
    <property type="match status" value="1"/>
</dbReference>
<name>A0A444GN03_9FLAO</name>
<feature type="transmembrane region" description="Helical" evidence="14">
    <location>
        <begin position="152"/>
        <end position="172"/>
    </location>
</feature>
<dbReference type="SUPFAM" id="SSF47384">
    <property type="entry name" value="Homodimeric domain of signal transducing histidine kinase"/>
    <property type="match status" value="1"/>
</dbReference>
<organism evidence="17 18">
    <name type="scientific">Flavobacterium cerinum</name>
    <dbReference type="NCBI Taxonomy" id="2502784"/>
    <lineage>
        <taxon>Bacteria</taxon>
        <taxon>Pseudomonadati</taxon>
        <taxon>Bacteroidota</taxon>
        <taxon>Flavobacteriia</taxon>
        <taxon>Flavobacteriales</taxon>
        <taxon>Flavobacteriaceae</taxon>
        <taxon>Flavobacterium</taxon>
    </lineage>
</organism>
<dbReference type="InterPro" id="IPR005467">
    <property type="entry name" value="His_kinase_dom"/>
</dbReference>
<keyword evidence="10" id="KW-0067">ATP-binding</keyword>
<evidence type="ECO:0000256" key="1">
    <source>
        <dbReference type="ARBA" id="ARBA00000085"/>
    </source>
</evidence>
<keyword evidence="18" id="KW-1185">Reference proteome</keyword>
<dbReference type="EC" id="2.7.13.3" evidence="3"/>
<evidence type="ECO:0000256" key="4">
    <source>
        <dbReference type="ARBA" id="ARBA00022475"/>
    </source>
</evidence>
<dbReference type="InterPro" id="IPR003660">
    <property type="entry name" value="HAMP_dom"/>
</dbReference>
<dbReference type="InterPro" id="IPR003594">
    <property type="entry name" value="HATPase_dom"/>
</dbReference>
<dbReference type="InterPro" id="IPR036097">
    <property type="entry name" value="HisK_dim/P_sf"/>
</dbReference>
<keyword evidence="4" id="KW-1003">Cell membrane</keyword>
<dbReference type="CDD" id="cd06225">
    <property type="entry name" value="HAMP"/>
    <property type="match status" value="1"/>
</dbReference>
<evidence type="ECO:0000259" key="15">
    <source>
        <dbReference type="PROSITE" id="PS50109"/>
    </source>
</evidence>
<dbReference type="CDD" id="cd00082">
    <property type="entry name" value="HisKA"/>
    <property type="match status" value="1"/>
</dbReference>
<dbReference type="AlphaFoldDB" id="A0A444GN03"/>
<keyword evidence="9 17" id="KW-0418">Kinase</keyword>
<evidence type="ECO:0000256" key="9">
    <source>
        <dbReference type="ARBA" id="ARBA00022777"/>
    </source>
</evidence>
<dbReference type="GO" id="GO:0000155">
    <property type="term" value="F:phosphorelay sensor kinase activity"/>
    <property type="evidence" value="ECO:0007669"/>
    <property type="project" value="InterPro"/>
</dbReference>
<reference evidence="17 18" key="1">
    <citation type="submission" date="2019-01" db="EMBL/GenBank/DDBJ databases">
        <title>Flavobacterium sp. nov.,isolated from freshwater.</title>
        <authorList>
            <person name="Zhang R."/>
            <person name="Du Z.-J."/>
        </authorList>
    </citation>
    <scope>NUCLEOTIDE SEQUENCE [LARGE SCALE GENOMIC DNA]</scope>
    <source>
        <strain evidence="17 18">1E403</strain>
    </source>
</reference>
<dbReference type="Proteomes" id="UP000287527">
    <property type="component" value="Unassembled WGS sequence"/>
</dbReference>
<dbReference type="SMART" id="SM00304">
    <property type="entry name" value="HAMP"/>
    <property type="match status" value="1"/>
</dbReference>
<dbReference type="EMBL" id="SBII01000012">
    <property type="protein sequence ID" value="RWW92328.1"/>
    <property type="molecule type" value="Genomic_DNA"/>
</dbReference>
<evidence type="ECO:0000256" key="3">
    <source>
        <dbReference type="ARBA" id="ARBA00012438"/>
    </source>
</evidence>
<dbReference type="Gene3D" id="1.10.287.130">
    <property type="match status" value="1"/>
</dbReference>
<dbReference type="Gene3D" id="6.10.340.10">
    <property type="match status" value="1"/>
</dbReference>
<dbReference type="SMART" id="SM00387">
    <property type="entry name" value="HATPase_c"/>
    <property type="match status" value="1"/>
</dbReference>
<evidence type="ECO:0000256" key="5">
    <source>
        <dbReference type="ARBA" id="ARBA00022553"/>
    </source>
</evidence>
<feature type="domain" description="HAMP" evidence="16">
    <location>
        <begin position="177"/>
        <end position="232"/>
    </location>
</feature>
<evidence type="ECO:0000256" key="8">
    <source>
        <dbReference type="ARBA" id="ARBA00022741"/>
    </source>
</evidence>
<keyword evidence="8" id="KW-0547">Nucleotide-binding</keyword>
<feature type="transmembrane region" description="Helical" evidence="14">
    <location>
        <begin position="12"/>
        <end position="30"/>
    </location>
</feature>
<dbReference type="PANTHER" id="PTHR45528:SF1">
    <property type="entry name" value="SENSOR HISTIDINE KINASE CPXA"/>
    <property type="match status" value="1"/>
</dbReference>
<dbReference type="SUPFAM" id="SSF158472">
    <property type="entry name" value="HAMP domain-like"/>
    <property type="match status" value="1"/>
</dbReference>
<feature type="domain" description="Histidine kinase" evidence="15">
    <location>
        <begin position="240"/>
        <end position="458"/>
    </location>
</feature>
<evidence type="ECO:0000256" key="7">
    <source>
        <dbReference type="ARBA" id="ARBA00022692"/>
    </source>
</evidence>
<comment type="subcellular location">
    <subcellularLocation>
        <location evidence="2">Cell membrane</location>
        <topology evidence="2">Multi-pass membrane protein</topology>
    </subcellularLocation>
</comment>
<dbReference type="InterPro" id="IPR004358">
    <property type="entry name" value="Sig_transdc_His_kin-like_C"/>
</dbReference>
<gene>
    <name evidence="17" type="ORF">EPI11_15570</name>
</gene>
<evidence type="ECO:0000313" key="17">
    <source>
        <dbReference type="EMBL" id="RWW92328.1"/>
    </source>
</evidence>
<protein>
    <recommendedName>
        <fullName evidence="3">histidine kinase</fullName>
        <ecNumber evidence="3">2.7.13.3</ecNumber>
    </recommendedName>
</protein>
<dbReference type="Pfam" id="PF02518">
    <property type="entry name" value="HATPase_c"/>
    <property type="match status" value="1"/>
</dbReference>
<dbReference type="GO" id="GO:0005886">
    <property type="term" value="C:plasma membrane"/>
    <property type="evidence" value="ECO:0007669"/>
    <property type="project" value="UniProtKB-SubCell"/>
</dbReference>
<evidence type="ECO:0000256" key="11">
    <source>
        <dbReference type="ARBA" id="ARBA00022989"/>
    </source>
</evidence>
<evidence type="ECO:0000256" key="14">
    <source>
        <dbReference type="SAM" id="Phobius"/>
    </source>
</evidence>
<comment type="catalytic activity">
    <reaction evidence="1">
        <text>ATP + protein L-histidine = ADP + protein N-phospho-L-histidine.</text>
        <dbReference type="EC" id="2.7.13.3"/>
    </reaction>
</comment>
<dbReference type="GO" id="GO:0005524">
    <property type="term" value="F:ATP binding"/>
    <property type="evidence" value="ECO:0007669"/>
    <property type="project" value="UniProtKB-KW"/>
</dbReference>